<dbReference type="GO" id="GO:0016787">
    <property type="term" value="F:hydrolase activity"/>
    <property type="evidence" value="ECO:0007669"/>
    <property type="project" value="UniProtKB-KW"/>
</dbReference>
<evidence type="ECO:0000256" key="1">
    <source>
        <dbReference type="SAM" id="Phobius"/>
    </source>
</evidence>
<keyword evidence="1" id="KW-0472">Membrane</keyword>
<dbReference type="Pfam" id="PF04307">
    <property type="entry name" value="YdjM"/>
    <property type="match status" value="2"/>
</dbReference>
<reference evidence="2 3" key="1">
    <citation type="submission" date="2021-01" db="EMBL/GenBank/DDBJ databases">
        <title>Actinoplanes sp. nov. LDG1-01 isolated from lichen.</title>
        <authorList>
            <person name="Saeng-In P."/>
            <person name="Phongsopitanun W."/>
            <person name="Kanchanasin P."/>
            <person name="Yuki M."/>
            <person name="Kudo T."/>
            <person name="Ohkuma M."/>
            <person name="Tanasupawat S."/>
        </authorList>
    </citation>
    <scope>NUCLEOTIDE SEQUENCE [LARGE SCALE GENOMIC DNA]</scope>
    <source>
        <strain evidence="2 3">LDG1-01</strain>
    </source>
</reference>
<proteinExistence type="predicted"/>
<name>A0ABS1VKU9_9ACTN</name>
<feature type="transmembrane region" description="Helical" evidence="1">
    <location>
        <begin position="130"/>
        <end position="148"/>
    </location>
</feature>
<dbReference type="EMBL" id="JAENHO010000004">
    <property type="protein sequence ID" value="MBL7255341.1"/>
    <property type="molecule type" value="Genomic_DNA"/>
</dbReference>
<keyword evidence="3" id="KW-1185">Reference proteome</keyword>
<organism evidence="2 3">
    <name type="scientific">Paractinoplanes lichenicola</name>
    <dbReference type="NCBI Taxonomy" id="2802976"/>
    <lineage>
        <taxon>Bacteria</taxon>
        <taxon>Bacillati</taxon>
        <taxon>Actinomycetota</taxon>
        <taxon>Actinomycetes</taxon>
        <taxon>Micromonosporales</taxon>
        <taxon>Micromonosporaceae</taxon>
        <taxon>Paractinoplanes</taxon>
    </lineage>
</organism>
<comment type="caution">
    <text evidence="2">The sequence shown here is derived from an EMBL/GenBank/DDBJ whole genome shotgun (WGS) entry which is preliminary data.</text>
</comment>
<dbReference type="InterPro" id="IPR007404">
    <property type="entry name" value="YdjM-like"/>
</dbReference>
<protein>
    <submittedName>
        <fullName evidence="2">Metal-dependent hydrolase</fullName>
    </submittedName>
</protein>
<keyword evidence="1" id="KW-0812">Transmembrane</keyword>
<gene>
    <name evidence="2" type="ORF">JKJ07_13560</name>
</gene>
<accession>A0ABS1VKU9</accession>
<keyword evidence="1" id="KW-1133">Transmembrane helix</keyword>
<evidence type="ECO:0000313" key="2">
    <source>
        <dbReference type="EMBL" id="MBL7255341.1"/>
    </source>
</evidence>
<feature type="transmembrane region" description="Helical" evidence="1">
    <location>
        <begin position="184"/>
        <end position="210"/>
    </location>
</feature>
<feature type="transmembrane region" description="Helical" evidence="1">
    <location>
        <begin position="155"/>
        <end position="172"/>
    </location>
</feature>
<keyword evidence="2" id="KW-0378">Hydrolase</keyword>
<dbReference type="Proteomes" id="UP000598996">
    <property type="component" value="Unassembled WGS sequence"/>
</dbReference>
<sequence length="281" mass="29669">MMGPSHALSGATAWLAGTWALDHFAGYEQSPLAVAVGTLVCAGGALLPDLDLSGKVTRNQGGATVARTFGVFSLFVAEVIEKVSLGIYTATRLSRDPRRTNGHRTFTHTLPFAGLLGWGTTALAGHFGKWAVVGIVFFTAGLALRGLFDKWAERAGWFIVTLCSAVIAWFTAANLPGDRGYPMLGFAVAVGCVVHLFGDIITSAGVPILWPVPTGRRLWRMVGVPNGMAIKVGGKVETVVLRTAMVVISLVAIAGIFAPGLLQRFEDLISTSSTVAMKENI</sequence>
<dbReference type="RefSeq" id="WP_202991868.1">
    <property type="nucleotide sequence ID" value="NZ_JAENHO010000004.1"/>
</dbReference>
<feature type="transmembrane region" description="Helical" evidence="1">
    <location>
        <begin position="239"/>
        <end position="262"/>
    </location>
</feature>
<evidence type="ECO:0000313" key="3">
    <source>
        <dbReference type="Proteomes" id="UP000598996"/>
    </source>
</evidence>